<dbReference type="CDD" id="cd12394">
    <property type="entry name" value="RRM1_RBM34"/>
    <property type="match status" value="1"/>
</dbReference>
<dbReference type="FunCoup" id="A0A200PXF1">
    <property type="interactions" value="1720"/>
</dbReference>
<dbReference type="InParanoid" id="A0A200PXF1"/>
<dbReference type="STRING" id="56857.A0A200PXF1"/>
<feature type="domain" description="RRM" evidence="4">
    <location>
        <begin position="339"/>
        <end position="420"/>
    </location>
</feature>
<comment type="caution">
    <text evidence="5">The sequence shown here is derived from an EMBL/GenBank/DDBJ whole genome shotgun (WGS) entry which is preliminary data.</text>
</comment>
<dbReference type="Gene3D" id="3.30.70.330">
    <property type="match status" value="2"/>
</dbReference>
<organism evidence="5 6">
    <name type="scientific">Macleaya cordata</name>
    <name type="common">Five-seeded plume-poppy</name>
    <name type="synonym">Bocconia cordata</name>
    <dbReference type="NCBI Taxonomy" id="56857"/>
    <lineage>
        <taxon>Eukaryota</taxon>
        <taxon>Viridiplantae</taxon>
        <taxon>Streptophyta</taxon>
        <taxon>Embryophyta</taxon>
        <taxon>Tracheophyta</taxon>
        <taxon>Spermatophyta</taxon>
        <taxon>Magnoliopsida</taxon>
        <taxon>Ranunculales</taxon>
        <taxon>Papaveraceae</taxon>
        <taxon>Papaveroideae</taxon>
        <taxon>Macleaya</taxon>
    </lineage>
</organism>
<feature type="compositionally biased region" description="Basic and acidic residues" evidence="3">
    <location>
        <begin position="68"/>
        <end position="88"/>
    </location>
</feature>
<dbReference type="InterPro" id="IPR012677">
    <property type="entry name" value="Nucleotide-bd_a/b_plait_sf"/>
</dbReference>
<dbReference type="PANTHER" id="PTHR48024">
    <property type="entry name" value="GEO13361P1-RELATED"/>
    <property type="match status" value="1"/>
</dbReference>
<dbReference type="GO" id="GO:0005634">
    <property type="term" value="C:nucleus"/>
    <property type="evidence" value="ECO:0007669"/>
    <property type="project" value="TreeGrafter"/>
</dbReference>
<accession>A0A200PXF1</accession>
<sequence length="553" mass="62493">MPANINSNEEEEAGGGSTDIFKALFGRDSTEEVGLGFRLDSKTENGETNLDQSEVKKKKTKKKKREKGTKPDSDVEKLESDSEKLVEAKKRKREREKSPNLVVGSIGTDEGKKRKKYIEKEIGSLNLDVVSIGNDEVKKRKKEKEEKPNLNVVSIENNSKKLVKKKKRKRDEIEEQYEARIYGVDEKIEGKGEDVKSKKVGEKRKSMDDPAEMMVSKEGFDDESKLLRTVFVGNLPLKTKKKALLKEFSRFGEVESVRIRSVPILDGKIPRKGAIIKGKINDTIDSVHAYIVFKEEKSAQDSLSHNMAMVGGNHIRVDMACPPRKKLKGENTPLYDHKRTVFVGNLPFDVKDEELYQLFCGINQLESSIEAVRVIRDPHTSVGKGIAYVLFKTREAAHLLVKKKYLKLRDRDLRFYHAKSDSTLPKKRDLPLGSANHTPTKRLARSPSGDHLDRNKPMAKANLSYQGLRASKSGVQKKEGSRPRIGDRGIQQFRTEGGGPERKVRNGKRPAVAARKAKALKSLGTPKQTGIKRKMENRTPDNSNRNKKPRKFR</sequence>
<evidence type="ECO:0000256" key="2">
    <source>
        <dbReference type="PROSITE-ProRule" id="PRU00176"/>
    </source>
</evidence>
<feature type="compositionally biased region" description="Basic residues" evidence="3">
    <location>
        <begin position="56"/>
        <end position="67"/>
    </location>
</feature>
<keyword evidence="6" id="KW-1185">Reference proteome</keyword>
<dbReference type="InterPro" id="IPR050886">
    <property type="entry name" value="RNA-binding_reg"/>
</dbReference>
<dbReference type="InterPro" id="IPR035979">
    <property type="entry name" value="RBD_domain_sf"/>
</dbReference>
<dbReference type="SUPFAM" id="SSF54928">
    <property type="entry name" value="RNA-binding domain, RBD"/>
    <property type="match status" value="2"/>
</dbReference>
<evidence type="ECO:0000256" key="3">
    <source>
        <dbReference type="SAM" id="MobiDB-lite"/>
    </source>
</evidence>
<reference evidence="5 6" key="1">
    <citation type="journal article" date="2017" name="Mol. Plant">
        <title>The Genome of Medicinal Plant Macleaya cordata Provides New Insights into Benzylisoquinoline Alkaloids Metabolism.</title>
        <authorList>
            <person name="Liu X."/>
            <person name="Liu Y."/>
            <person name="Huang P."/>
            <person name="Ma Y."/>
            <person name="Qing Z."/>
            <person name="Tang Q."/>
            <person name="Cao H."/>
            <person name="Cheng P."/>
            <person name="Zheng Y."/>
            <person name="Yuan Z."/>
            <person name="Zhou Y."/>
            <person name="Liu J."/>
            <person name="Tang Z."/>
            <person name="Zhuo Y."/>
            <person name="Zhang Y."/>
            <person name="Yu L."/>
            <person name="Huang J."/>
            <person name="Yang P."/>
            <person name="Peng Q."/>
            <person name="Zhang J."/>
            <person name="Jiang W."/>
            <person name="Zhang Z."/>
            <person name="Lin K."/>
            <person name="Ro D.K."/>
            <person name="Chen X."/>
            <person name="Xiong X."/>
            <person name="Shang Y."/>
            <person name="Huang S."/>
            <person name="Zeng J."/>
        </authorList>
    </citation>
    <scope>NUCLEOTIDE SEQUENCE [LARGE SCALE GENOMIC DNA]</scope>
    <source>
        <strain evidence="6">cv. BLH2017</strain>
        <tissue evidence="5">Root</tissue>
    </source>
</reference>
<protein>
    <submittedName>
        <fullName evidence="5">RNA recognition motif domain</fullName>
    </submittedName>
</protein>
<name>A0A200PXF1_MACCD</name>
<keyword evidence="1 2" id="KW-0694">RNA-binding</keyword>
<evidence type="ECO:0000259" key="4">
    <source>
        <dbReference type="PROSITE" id="PS50102"/>
    </source>
</evidence>
<feature type="region of interest" description="Disordered" evidence="3">
    <location>
        <begin position="423"/>
        <end position="553"/>
    </location>
</feature>
<evidence type="ECO:0000313" key="6">
    <source>
        <dbReference type="Proteomes" id="UP000195402"/>
    </source>
</evidence>
<evidence type="ECO:0000313" key="5">
    <source>
        <dbReference type="EMBL" id="OVA02913.1"/>
    </source>
</evidence>
<dbReference type="AlphaFoldDB" id="A0A200PXF1"/>
<dbReference type="PROSITE" id="PS50102">
    <property type="entry name" value="RRM"/>
    <property type="match status" value="2"/>
</dbReference>
<gene>
    <name evidence="5" type="ORF">BVC80_9095g114</name>
</gene>
<dbReference type="Pfam" id="PF00076">
    <property type="entry name" value="RRM_1"/>
    <property type="match status" value="2"/>
</dbReference>
<dbReference type="SMART" id="SM00360">
    <property type="entry name" value="RRM"/>
    <property type="match status" value="2"/>
</dbReference>
<dbReference type="EMBL" id="MVGT01003947">
    <property type="protein sequence ID" value="OVA02913.1"/>
    <property type="molecule type" value="Genomic_DNA"/>
</dbReference>
<feature type="domain" description="RRM" evidence="4">
    <location>
        <begin position="228"/>
        <end position="322"/>
    </location>
</feature>
<proteinExistence type="predicted"/>
<dbReference type="GO" id="GO:0003723">
    <property type="term" value="F:RNA binding"/>
    <property type="evidence" value="ECO:0007669"/>
    <property type="project" value="UniProtKB-UniRule"/>
</dbReference>
<dbReference type="OMA" id="NAYAVYT"/>
<dbReference type="InterPro" id="IPR000504">
    <property type="entry name" value="RRM_dom"/>
</dbReference>
<dbReference type="Proteomes" id="UP000195402">
    <property type="component" value="Unassembled WGS sequence"/>
</dbReference>
<feature type="region of interest" description="Disordered" evidence="3">
    <location>
        <begin position="1"/>
        <end position="23"/>
    </location>
</feature>
<feature type="region of interest" description="Disordered" evidence="3">
    <location>
        <begin position="36"/>
        <end position="107"/>
    </location>
</feature>
<feature type="compositionally biased region" description="Basic and acidic residues" evidence="3">
    <location>
        <begin position="476"/>
        <end position="487"/>
    </location>
</feature>
<dbReference type="OrthoDB" id="442677at2759"/>
<dbReference type="PANTHER" id="PTHR48024:SF55">
    <property type="entry name" value="RRM DOMAIN-CONTAINING PROTEIN"/>
    <property type="match status" value="1"/>
</dbReference>
<evidence type="ECO:0000256" key="1">
    <source>
        <dbReference type="ARBA" id="ARBA00022884"/>
    </source>
</evidence>